<keyword evidence="7" id="KW-0804">Transcription</keyword>
<keyword evidence="4" id="KW-0862">Zinc</keyword>
<evidence type="ECO:0000313" key="14">
    <source>
        <dbReference type="Proteomes" id="UP001108240"/>
    </source>
</evidence>
<dbReference type="Ensembl" id="ENSCCRT00000152889.1">
    <property type="protein sequence ID" value="ENSCCRP00000163636.1"/>
    <property type="gene ID" value="ENSCCRG00000044509.2"/>
</dbReference>
<evidence type="ECO:0000256" key="1">
    <source>
        <dbReference type="ARBA" id="ARBA00022553"/>
    </source>
</evidence>
<dbReference type="AlphaFoldDB" id="A0A9J8CBV0"/>
<dbReference type="GO" id="GO:0008270">
    <property type="term" value="F:zinc ion binding"/>
    <property type="evidence" value="ECO:0007669"/>
    <property type="project" value="UniProtKB-KW"/>
</dbReference>
<name>A0A9J8CBV0_CYPCA</name>
<dbReference type="Gene3D" id="6.10.140.2220">
    <property type="match status" value="1"/>
</dbReference>
<evidence type="ECO:0000256" key="8">
    <source>
        <dbReference type="ARBA" id="ARBA00023242"/>
    </source>
</evidence>
<sequence length="544" mass="58414">MDATEPAAKALELGDASESASAGEAVGSDTESEAEVATMTVMGEAGNIDITESLPNPEDAEAAFAEVTAVTVGDVQSSDGTVFTSSVNPAASIPEHVLTGRTTLQIGDSLSTQKATLIVVHTDGSIVDATGLKGTATPMTPGPQTPSTPLTSGHDKDVSKYNWDPSVYDNELPVRCRNTSGILYKSRLGSGGKGRCIKHNNNWYTPTEFEAMSGRASSKDWKRSIRYAGRPLQCLIQERILNPHAASCTCAACCDDLSTCTKDGCFEGENISMTGPVRLFVPYKRRKKDSERAASPEKKEVQSPKNITLAPGATFTMTPSGQITTSGTLTFDRTASGETTAIISDSPAPADVFTNTTVLATLPALAVVPQQAVVQSKPSPAGPLMNGLEMAEQRTWLYLEEMANTLLNNVQQLKVLISQAKQASQSAISVRKESFQSQLSLSEEPEGKITEIIIKPRPQLHEHAIQQRELPHHMWTRPLLHTCVNCGREASSECTGCHKVHYCSGFCQRRDWKEHQLSCCPAGSTVSIQEDTQMVGVEVEKGKA</sequence>
<evidence type="ECO:0000259" key="12">
    <source>
        <dbReference type="PROSITE" id="PS50865"/>
    </source>
</evidence>
<dbReference type="Proteomes" id="UP001108240">
    <property type="component" value="Unplaced"/>
</dbReference>
<keyword evidence="6" id="KW-0238">DNA-binding</keyword>
<evidence type="ECO:0000256" key="6">
    <source>
        <dbReference type="ARBA" id="ARBA00023125"/>
    </source>
</evidence>
<keyword evidence="3 9" id="KW-0863">Zinc-finger</keyword>
<dbReference type="GO" id="GO:0003677">
    <property type="term" value="F:DNA binding"/>
    <property type="evidence" value="ECO:0007669"/>
    <property type="project" value="UniProtKB-KW"/>
</dbReference>
<dbReference type="InterPro" id="IPR024119">
    <property type="entry name" value="TF_DEAF-1"/>
</dbReference>
<dbReference type="SMART" id="SM00258">
    <property type="entry name" value="SAND"/>
    <property type="match status" value="1"/>
</dbReference>
<organism evidence="13 14">
    <name type="scientific">Cyprinus carpio carpio</name>
    <dbReference type="NCBI Taxonomy" id="630221"/>
    <lineage>
        <taxon>Eukaryota</taxon>
        <taxon>Metazoa</taxon>
        <taxon>Chordata</taxon>
        <taxon>Craniata</taxon>
        <taxon>Vertebrata</taxon>
        <taxon>Euteleostomi</taxon>
        <taxon>Actinopterygii</taxon>
        <taxon>Neopterygii</taxon>
        <taxon>Teleostei</taxon>
        <taxon>Ostariophysi</taxon>
        <taxon>Cypriniformes</taxon>
        <taxon>Cyprinidae</taxon>
        <taxon>Cyprininae</taxon>
        <taxon>Cyprinus</taxon>
    </lineage>
</organism>
<feature type="compositionally biased region" description="Low complexity" evidence="10">
    <location>
        <begin position="10"/>
        <end position="29"/>
    </location>
</feature>
<evidence type="ECO:0000256" key="10">
    <source>
        <dbReference type="SAM" id="MobiDB-lite"/>
    </source>
</evidence>
<dbReference type="InterPro" id="IPR010919">
    <property type="entry name" value="SAND-like_dom_sf"/>
</dbReference>
<dbReference type="PROSITE" id="PS50865">
    <property type="entry name" value="ZF_MYND_2"/>
    <property type="match status" value="1"/>
</dbReference>
<dbReference type="PANTHER" id="PTHR10237:SF1">
    <property type="entry name" value="DEFORMED EPIDERMAL AUTOREGULATORY FACTOR 1 HOMOLOG"/>
    <property type="match status" value="1"/>
</dbReference>
<dbReference type="FunFam" id="3.10.390.10:FF:000004">
    <property type="entry name" value="Deformed epidermal autoregulatory factor 1"/>
    <property type="match status" value="1"/>
</dbReference>
<reference evidence="13" key="2">
    <citation type="submission" date="2025-09" db="UniProtKB">
        <authorList>
            <consortium name="Ensembl"/>
        </authorList>
    </citation>
    <scope>IDENTIFICATION</scope>
</reference>
<dbReference type="GO" id="GO:0000981">
    <property type="term" value="F:DNA-binding transcription factor activity, RNA polymerase II-specific"/>
    <property type="evidence" value="ECO:0007669"/>
    <property type="project" value="TreeGrafter"/>
</dbReference>
<evidence type="ECO:0000256" key="5">
    <source>
        <dbReference type="ARBA" id="ARBA00023015"/>
    </source>
</evidence>
<feature type="domain" description="MYND-type" evidence="12">
    <location>
        <begin position="483"/>
        <end position="519"/>
    </location>
</feature>
<proteinExistence type="predicted"/>
<evidence type="ECO:0000256" key="3">
    <source>
        <dbReference type="ARBA" id="ARBA00022771"/>
    </source>
</evidence>
<protein>
    <submittedName>
        <fullName evidence="13">DEAF1 transcription factor</fullName>
    </submittedName>
</protein>
<feature type="domain" description="SAND" evidence="11">
    <location>
        <begin position="162"/>
        <end position="242"/>
    </location>
</feature>
<dbReference type="Gene3D" id="3.10.390.10">
    <property type="entry name" value="SAND domain-like"/>
    <property type="match status" value="1"/>
</dbReference>
<accession>A0A9J8CBV0</accession>
<evidence type="ECO:0000313" key="13">
    <source>
        <dbReference type="Ensembl" id="ENSCCRP00000163636.1"/>
    </source>
</evidence>
<dbReference type="GeneTree" id="ENSGT00940000159701"/>
<evidence type="ECO:0000256" key="2">
    <source>
        <dbReference type="ARBA" id="ARBA00022723"/>
    </source>
</evidence>
<evidence type="ECO:0000256" key="4">
    <source>
        <dbReference type="ARBA" id="ARBA00022833"/>
    </source>
</evidence>
<evidence type="ECO:0000256" key="9">
    <source>
        <dbReference type="PROSITE-ProRule" id="PRU00134"/>
    </source>
</evidence>
<dbReference type="Pfam" id="PF01342">
    <property type="entry name" value="SAND"/>
    <property type="match status" value="1"/>
</dbReference>
<dbReference type="PROSITE" id="PS50864">
    <property type="entry name" value="SAND"/>
    <property type="match status" value="1"/>
</dbReference>
<feature type="region of interest" description="Disordered" evidence="10">
    <location>
        <begin position="1"/>
        <end position="34"/>
    </location>
</feature>
<dbReference type="SUPFAM" id="SSF63763">
    <property type="entry name" value="SAND domain-like"/>
    <property type="match status" value="1"/>
</dbReference>
<evidence type="ECO:0000256" key="7">
    <source>
        <dbReference type="ARBA" id="ARBA00023163"/>
    </source>
</evidence>
<dbReference type="InterPro" id="IPR002893">
    <property type="entry name" value="Znf_MYND"/>
</dbReference>
<dbReference type="SUPFAM" id="SSF144232">
    <property type="entry name" value="HIT/MYND zinc finger-like"/>
    <property type="match status" value="1"/>
</dbReference>
<dbReference type="Pfam" id="PF01753">
    <property type="entry name" value="zf-MYND"/>
    <property type="match status" value="1"/>
</dbReference>
<keyword evidence="8" id="KW-0539">Nucleus</keyword>
<feature type="region of interest" description="Disordered" evidence="10">
    <location>
        <begin position="133"/>
        <end position="155"/>
    </location>
</feature>
<keyword evidence="14" id="KW-1185">Reference proteome</keyword>
<dbReference type="OMA" id="KDHQHSC"/>
<keyword evidence="5" id="KW-0805">Transcription regulation</keyword>
<keyword evidence="2" id="KW-0479">Metal-binding</keyword>
<dbReference type="InterPro" id="IPR000770">
    <property type="entry name" value="SAND_dom"/>
</dbReference>
<keyword evidence="1" id="KW-0597">Phosphoprotein</keyword>
<evidence type="ECO:0000259" key="11">
    <source>
        <dbReference type="PROSITE" id="PS50864"/>
    </source>
</evidence>
<dbReference type="GO" id="GO:0005634">
    <property type="term" value="C:nucleus"/>
    <property type="evidence" value="ECO:0007669"/>
    <property type="project" value="TreeGrafter"/>
</dbReference>
<dbReference type="PANTHER" id="PTHR10237">
    <property type="entry name" value="DEFORMED EPIDERMAL AUTOREGULATORY FACTOR 1 HOMOLOG SUPPRESSIN"/>
    <property type="match status" value="1"/>
</dbReference>
<reference evidence="13" key="1">
    <citation type="submission" date="2025-08" db="UniProtKB">
        <authorList>
            <consortium name="Ensembl"/>
        </authorList>
    </citation>
    <scope>IDENTIFICATION</scope>
</reference>